<evidence type="ECO:0000313" key="7">
    <source>
        <dbReference type="Proteomes" id="UP000215316"/>
    </source>
</evidence>
<dbReference type="Pfam" id="PF13377">
    <property type="entry name" value="Peripla_BP_3"/>
    <property type="match status" value="1"/>
</dbReference>
<dbReference type="EMBL" id="MZMQ01000001">
    <property type="protein sequence ID" value="OQJ62330.1"/>
    <property type="molecule type" value="Genomic_DNA"/>
</dbReference>
<dbReference type="PANTHER" id="PTHR30146:SF148">
    <property type="entry name" value="HTH-TYPE TRANSCRIPTIONAL REPRESSOR PURR-RELATED"/>
    <property type="match status" value="1"/>
</dbReference>
<dbReference type="InterPro" id="IPR028082">
    <property type="entry name" value="Peripla_BP_I"/>
</dbReference>
<evidence type="ECO:0000313" key="6">
    <source>
        <dbReference type="EMBL" id="OQJ62330.1"/>
    </source>
</evidence>
<dbReference type="SMART" id="SM00354">
    <property type="entry name" value="HTH_LACI"/>
    <property type="match status" value="1"/>
</dbReference>
<reference evidence="6" key="1">
    <citation type="submission" date="2017-08" db="EMBL/GenBank/DDBJ databases">
        <title>Genomes of multiple Clavibacter strains from different subspecies.</title>
        <authorList>
            <person name="Yuan X.-K."/>
            <person name="Li X.-S."/>
            <person name="Nie J."/>
            <person name="De Boer S.H."/>
        </authorList>
    </citation>
    <scope>NUCLEOTIDE SEQUENCE [LARGE SCALE GENOMIC DNA]</scope>
    <source>
        <strain evidence="6">ATCC 33566</strain>
    </source>
</reference>
<sequence>MEPTRMARITQRDIARIAGVSQTTVSFVLNDRDEQLARVPEATRARVLKVIQETGYVADPIARRLKQGGMGMIGVYTYESLFPLDREDFFHPFLAGIEEEAQNRDIDLLLLTSGRVGGRRGGLSGGATRLRLADSCILLGQRMPREELEFLNASGFPFVSIGRRDDAGGPVPHVAADYASVVGALVERARARGHTRFAYAGHGTGVESYTDRMAGTRAALGDGFLHLVPEDGASAGAWIRRIREEGVTVVLAEQEEQFAALRAAAGEAGLEVPGDLSLVSLSGSADPSGWQTGFELPRRDMGRRAVQILVDGAAETAHQQLLGCDLVPGESLGPAPDRG</sequence>
<gene>
    <name evidence="6" type="ORF">B5P24_04565</name>
</gene>
<keyword evidence="1" id="KW-0678">Repressor</keyword>
<dbReference type="SUPFAM" id="SSF53822">
    <property type="entry name" value="Periplasmic binding protein-like I"/>
    <property type="match status" value="1"/>
</dbReference>
<comment type="caution">
    <text evidence="6">The sequence shown here is derived from an EMBL/GenBank/DDBJ whole genome shotgun (WGS) entry which is preliminary data.</text>
</comment>
<keyword evidence="3" id="KW-0238">DNA-binding</keyword>
<dbReference type="Gene3D" id="1.10.260.40">
    <property type="entry name" value="lambda repressor-like DNA-binding domains"/>
    <property type="match status" value="1"/>
</dbReference>
<proteinExistence type="predicted"/>
<dbReference type="SUPFAM" id="SSF47413">
    <property type="entry name" value="lambda repressor-like DNA-binding domains"/>
    <property type="match status" value="1"/>
</dbReference>
<dbReference type="Proteomes" id="UP000215316">
    <property type="component" value="Unassembled WGS sequence"/>
</dbReference>
<dbReference type="CDD" id="cd01392">
    <property type="entry name" value="HTH_LacI"/>
    <property type="match status" value="1"/>
</dbReference>
<dbReference type="Pfam" id="PF00356">
    <property type="entry name" value="LacI"/>
    <property type="match status" value="1"/>
</dbReference>
<dbReference type="PANTHER" id="PTHR30146">
    <property type="entry name" value="LACI-RELATED TRANSCRIPTIONAL REPRESSOR"/>
    <property type="match status" value="1"/>
</dbReference>
<dbReference type="InterPro" id="IPR000843">
    <property type="entry name" value="HTH_LacI"/>
</dbReference>
<keyword evidence="2" id="KW-0805">Transcription regulation</keyword>
<dbReference type="CDD" id="cd06267">
    <property type="entry name" value="PBP1_LacI_sugar_binding-like"/>
    <property type="match status" value="1"/>
</dbReference>
<dbReference type="GO" id="GO:0003700">
    <property type="term" value="F:DNA-binding transcription factor activity"/>
    <property type="evidence" value="ECO:0007669"/>
    <property type="project" value="TreeGrafter"/>
</dbReference>
<accession>A0A225C9C4</accession>
<dbReference type="AlphaFoldDB" id="A0A225C9C4"/>
<evidence type="ECO:0000256" key="1">
    <source>
        <dbReference type="ARBA" id="ARBA00022491"/>
    </source>
</evidence>
<keyword evidence="4" id="KW-0804">Transcription</keyword>
<dbReference type="Gene3D" id="3.40.50.2300">
    <property type="match status" value="2"/>
</dbReference>
<dbReference type="InterPro" id="IPR010982">
    <property type="entry name" value="Lambda_DNA-bd_dom_sf"/>
</dbReference>
<feature type="domain" description="HTH lacI-type" evidence="5">
    <location>
        <begin position="9"/>
        <end position="67"/>
    </location>
</feature>
<evidence type="ECO:0000259" key="5">
    <source>
        <dbReference type="PROSITE" id="PS50932"/>
    </source>
</evidence>
<evidence type="ECO:0000256" key="2">
    <source>
        <dbReference type="ARBA" id="ARBA00023015"/>
    </source>
</evidence>
<evidence type="ECO:0000256" key="4">
    <source>
        <dbReference type="ARBA" id="ARBA00023163"/>
    </source>
</evidence>
<protein>
    <recommendedName>
        <fullName evidence="5">HTH lacI-type domain-containing protein</fullName>
    </recommendedName>
</protein>
<name>A0A225C9C4_9MICO</name>
<dbReference type="PROSITE" id="PS50932">
    <property type="entry name" value="HTH_LACI_2"/>
    <property type="match status" value="1"/>
</dbReference>
<keyword evidence="7" id="KW-1185">Reference proteome</keyword>
<organism evidence="6 7">
    <name type="scientific">Clavibacter tessellarius</name>
    <dbReference type="NCBI Taxonomy" id="31965"/>
    <lineage>
        <taxon>Bacteria</taxon>
        <taxon>Bacillati</taxon>
        <taxon>Actinomycetota</taxon>
        <taxon>Actinomycetes</taxon>
        <taxon>Micrococcales</taxon>
        <taxon>Microbacteriaceae</taxon>
        <taxon>Clavibacter</taxon>
    </lineage>
</organism>
<dbReference type="InterPro" id="IPR046335">
    <property type="entry name" value="LacI/GalR-like_sensor"/>
</dbReference>
<dbReference type="RefSeq" id="WP_210433024.1">
    <property type="nucleotide sequence ID" value="NZ_JBHUJP010000004.1"/>
</dbReference>
<dbReference type="GO" id="GO:0000976">
    <property type="term" value="F:transcription cis-regulatory region binding"/>
    <property type="evidence" value="ECO:0007669"/>
    <property type="project" value="TreeGrafter"/>
</dbReference>
<evidence type="ECO:0000256" key="3">
    <source>
        <dbReference type="ARBA" id="ARBA00023125"/>
    </source>
</evidence>